<organism evidence="7">
    <name type="scientific">Leptotrichia rugosa</name>
    <dbReference type="NCBI Taxonomy" id="3239302"/>
    <lineage>
        <taxon>Bacteria</taxon>
        <taxon>Fusobacteriati</taxon>
        <taxon>Fusobacteriota</taxon>
        <taxon>Fusobacteriia</taxon>
        <taxon>Fusobacteriales</taxon>
        <taxon>Leptotrichiaceae</taxon>
        <taxon>Leptotrichia</taxon>
    </lineage>
</organism>
<evidence type="ECO:0000313" key="7">
    <source>
        <dbReference type="EMBL" id="XDU66560.1"/>
    </source>
</evidence>
<evidence type="ECO:0000256" key="4">
    <source>
        <dbReference type="HAMAP-Rule" id="MF_01420"/>
    </source>
</evidence>
<dbReference type="EMBL" id="CP165644">
    <property type="protein sequence ID" value="XDU66560.1"/>
    <property type="molecule type" value="Genomic_DNA"/>
</dbReference>
<evidence type="ECO:0000256" key="2">
    <source>
        <dbReference type="ARBA" id="ARBA00023125"/>
    </source>
</evidence>
<dbReference type="AlphaFoldDB" id="A0AB39VGA1"/>
<dbReference type="NCBIfam" id="TIGR00647">
    <property type="entry name" value="DNA_bind_WhiA"/>
    <property type="match status" value="1"/>
</dbReference>
<dbReference type="GO" id="GO:0051301">
    <property type="term" value="P:cell division"/>
    <property type="evidence" value="ECO:0007669"/>
    <property type="project" value="UniProtKB-UniRule"/>
</dbReference>
<reference evidence="7" key="1">
    <citation type="submission" date="2024-07" db="EMBL/GenBank/DDBJ databases">
        <authorList>
            <person name="Li X.-J."/>
            <person name="Wang X."/>
        </authorList>
    </citation>
    <scope>NUCLEOTIDE SEQUENCE</scope>
    <source>
        <strain evidence="7">HSP-334</strain>
    </source>
</reference>
<accession>A0AB39VGA1</accession>
<dbReference type="InterPro" id="IPR003802">
    <property type="entry name" value="Sporulation_regulator_WhiA"/>
</dbReference>
<evidence type="ECO:0000256" key="3">
    <source>
        <dbReference type="ARBA" id="ARBA00023306"/>
    </source>
</evidence>
<dbReference type="GO" id="GO:0003677">
    <property type="term" value="F:DNA binding"/>
    <property type="evidence" value="ECO:0007669"/>
    <property type="project" value="UniProtKB-UniRule"/>
</dbReference>
<dbReference type="InterPro" id="IPR039518">
    <property type="entry name" value="WhiA_LAGLIDADG_dom"/>
</dbReference>
<dbReference type="Gene3D" id="3.10.28.10">
    <property type="entry name" value="Homing endonucleases"/>
    <property type="match status" value="1"/>
</dbReference>
<evidence type="ECO:0000259" key="5">
    <source>
        <dbReference type="Pfam" id="PF02650"/>
    </source>
</evidence>
<dbReference type="Pfam" id="PF02650">
    <property type="entry name" value="HTH_WhiA"/>
    <property type="match status" value="1"/>
</dbReference>
<dbReference type="RefSeq" id="WP_369710878.1">
    <property type="nucleotide sequence ID" value="NZ_CP165644.1"/>
</dbReference>
<dbReference type="PANTHER" id="PTHR37307">
    <property type="entry name" value="CELL DIVISION PROTEIN WHIA-RELATED"/>
    <property type="match status" value="1"/>
</dbReference>
<feature type="domain" description="WhiA LAGLIDADG-like" evidence="6">
    <location>
        <begin position="122"/>
        <end position="212"/>
    </location>
</feature>
<name>A0AB39VGA1_9FUSO</name>
<dbReference type="GO" id="GO:0043937">
    <property type="term" value="P:regulation of sporulation"/>
    <property type="evidence" value="ECO:0007669"/>
    <property type="project" value="InterPro"/>
</dbReference>
<dbReference type="Pfam" id="PF14527">
    <property type="entry name" value="LAGLIDADG_WhiA"/>
    <property type="match status" value="1"/>
</dbReference>
<dbReference type="PANTHER" id="PTHR37307:SF1">
    <property type="entry name" value="CELL DIVISION PROTEIN WHIA-RELATED"/>
    <property type="match status" value="1"/>
</dbReference>
<keyword evidence="1 4" id="KW-0132">Cell division</keyword>
<protein>
    <recommendedName>
        <fullName evidence="4">Probable cell division protein WhiA</fullName>
    </recommendedName>
</protein>
<feature type="domain" description="Sporulation regulator WhiA C-terminal" evidence="5">
    <location>
        <begin position="215"/>
        <end position="296"/>
    </location>
</feature>
<dbReference type="SUPFAM" id="SSF55608">
    <property type="entry name" value="Homing endonucleases"/>
    <property type="match status" value="1"/>
</dbReference>
<dbReference type="InterPro" id="IPR023054">
    <property type="entry name" value="Sporulation_regulator_WhiA_C"/>
</dbReference>
<evidence type="ECO:0000256" key="1">
    <source>
        <dbReference type="ARBA" id="ARBA00022618"/>
    </source>
</evidence>
<evidence type="ECO:0000259" key="6">
    <source>
        <dbReference type="Pfam" id="PF14527"/>
    </source>
</evidence>
<keyword evidence="2 4" id="KW-0238">DNA-binding</keyword>
<gene>
    <name evidence="4 7" type="primary">whiA</name>
    <name evidence="7" type="ORF">AB8B22_09145</name>
</gene>
<proteinExistence type="inferred from homology"/>
<sequence>MSYSANLKREILGLENEKNEVVFAELFGILASKNAILENGLFFSTENVSFAKRVYSNLRRVTNLDIQLKCIISKRQLFSKTYRIILIPTKQNEKEYKSFFEKLFSCKNCSAKNVEDEEKIAGVIRGAFLSCGYIKAPEKSYALDFFLDSEDFSNFLFNLFSEMGKKISKTEKKEKKIIYLRNSEDILDIIFLIGAVNSFFAFEEVTINKEIRNKINRNMNWEIANETKKISASEKQIKMIKYIDEKVGLAELSNVLQETAKARLENEELSLQELADLMNISKSGIKNRFRRIETMYKDLLNF</sequence>
<comment type="function">
    <text evidence="4">Involved in cell division and chromosome segregation.</text>
</comment>
<dbReference type="HAMAP" id="MF_01420">
    <property type="entry name" value="HTH_type_WhiA"/>
    <property type="match status" value="1"/>
</dbReference>
<dbReference type="KEGG" id="lrug:AB8B22_09145"/>
<keyword evidence="3 4" id="KW-0131">Cell cycle</keyword>
<dbReference type="InterPro" id="IPR027434">
    <property type="entry name" value="Homing_endonucl"/>
</dbReference>
<comment type="similarity">
    <text evidence="4">Belongs to the WhiA family.</text>
</comment>